<comment type="similarity">
    <text evidence="1">Belongs to the metallo-dependent hydrolases superfamily. NagA family.</text>
</comment>
<dbReference type="GO" id="GO:0046872">
    <property type="term" value="F:metal ion binding"/>
    <property type="evidence" value="ECO:0007669"/>
    <property type="project" value="UniProtKB-KW"/>
</dbReference>
<dbReference type="PIRSF" id="PIRSF038994">
    <property type="entry name" value="NagA"/>
    <property type="match status" value="1"/>
</dbReference>
<organism evidence="9 10">
    <name type="scientific">Hymenobacter edaphi</name>
    <dbReference type="NCBI Taxonomy" id="2211146"/>
    <lineage>
        <taxon>Bacteria</taxon>
        <taxon>Pseudomonadati</taxon>
        <taxon>Bacteroidota</taxon>
        <taxon>Cytophagia</taxon>
        <taxon>Cytophagales</taxon>
        <taxon>Hymenobacteraceae</taxon>
        <taxon>Hymenobacter</taxon>
    </lineage>
</organism>
<dbReference type="NCBIfam" id="TIGR00221">
    <property type="entry name" value="nagA"/>
    <property type="match status" value="1"/>
</dbReference>
<feature type="domain" description="Amidohydrolase-related" evidence="8">
    <location>
        <begin position="109"/>
        <end position="427"/>
    </location>
</feature>
<dbReference type="SUPFAM" id="SSF51556">
    <property type="entry name" value="Metallo-dependent hydrolases"/>
    <property type="match status" value="1"/>
</dbReference>
<dbReference type="InterPro" id="IPR032466">
    <property type="entry name" value="Metal_Hydrolase"/>
</dbReference>
<feature type="binding site" evidence="7">
    <location>
        <position position="252"/>
    </location>
    <ligand>
        <name>Zn(2+)</name>
        <dbReference type="ChEBI" id="CHEBI:29105"/>
    </ligand>
</feature>
<evidence type="ECO:0000256" key="3">
    <source>
        <dbReference type="ARBA" id="ARBA00022801"/>
    </source>
</evidence>
<dbReference type="Gene3D" id="3.20.20.140">
    <property type="entry name" value="Metal-dependent hydrolases"/>
    <property type="match status" value="1"/>
</dbReference>
<evidence type="ECO:0000259" key="8">
    <source>
        <dbReference type="Pfam" id="PF01979"/>
    </source>
</evidence>
<dbReference type="EC" id="3.5.1.25" evidence="9"/>
<dbReference type="InterPro" id="IPR003764">
    <property type="entry name" value="GlcNAc_6-P_deAcase"/>
</dbReference>
<feature type="active site" description="Proton donor/acceptor" evidence="5">
    <location>
        <position position="330"/>
    </location>
</feature>
<evidence type="ECO:0000313" key="10">
    <source>
        <dbReference type="Proteomes" id="UP000248553"/>
    </source>
</evidence>
<dbReference type="GO" id="GO:0006046">
    <property type="term" value="P:N-acetylglucosamine catabolic process"/>
    <property type="evidence" value="ECO:0007669"/>
    <property type="project" value="TreeGrafter"/>
</dbReference>
<dbReference type="EMBL" id="QHKM01000004">
    <property type="protein sequence ID" value="RAK65688.1"/>
    <property type="molecule type" value="Genomic_DNA"/>
</dbReference>
<evidence type="ECO:0000256" key="4">
    <source>
        <dbReference type="ARBA" id="ARBA00023277"/>
    </source>
</evidence>
<dbReference type="Pfam" id="PF01979">
    <property type="entry name" value="Amidohydro_1"/>
    <property type="match status" value="1"/>
</dbReference>
<feature type="binding site" evidence="6">
    <location>
        <position position="308"/>
    </location>
    <ligand>
        <name>substrate</name>
    </ligand>
</feature>
<feature type="binding site" evidence="7">
    <location>
        <position position="273"/>
    </location>
    <ligand>
        <name>Zn(2+)</name>
        <dbReference type="ChEBI" id="CHEBI:29105"/>
    </ligand>
</feature>
<protein>
    <submittedName>
        <fullName evidence="9">N-acetylglucosamine-6-phosphate deacetylase</fullName>
        <ecNumber evidence="9">3.5.1.25</ecNumber>
    </submittedName>
</protein>
<dbReference type="Gene3D" id="2.30.40.10">
    <property type="entry name" value="Urease, subunit C, domain 1"/>
    <property type="match status" value="1"/>
</dbReference>
<evidence type="ECO:0000313" key="9">
    <source>
        <dbReference type="EMBL" id="RAK65688.1"/>
    </source>
</evidence>
<reference evidence="10" key="1">
    <citation type="submission" date="2018-05" db="EMBL/GenBank/DDBJ databases">
        <authorList>
            <person name="Nie L."/>
        </authorList>
    </citation>
    <scope>NUCLEOTIDE SEQUENCE [LARGE SCALE GENOMIC DNA]</scope>
    <source>
        <strain evidence="10">NL</strain>
    </source>
</reference>
<dbReference type="Proteomes" id="UP000248553">
    <property type="component" value="Unassembled WGS sequence"/>
</dbReference>
<gene>
    <name evidence="9" type="primary">nagA</name>
    <name evidence="9" type="ORF">DLM85_13255</name>
</gene>
<dbReference type="Pfam" id="PF22643">
    <property type="entry name" value="NagA_N"/>
    <property type="match status" value="1"/>
</dbReference>
<keyword evidence="3 9" id="KW-0378">Hydrolase</keyword>
<dbReference type="InterPro" id="IPR011059">
    <property type="entry name" value="Metal-dep_hydrolase_composite"/>
</dbReference>
<feature type="binding site" evidence="6">
    <location>
        <begin position="276"/>
        <end position="277"/>
    </location>
    <ligand>
        <name>substrate</name>
    </ligand>
</feature>
<dbReference type="PANTHER" id="PTHR11113:SF14">
    <property type="entry name" value="N-ACETYLGLUCOSAMINE-6-PHOSPHATE DEACETYLASE"/>
    <property type="match status" value="1"/>
</dbReference>
<comment type="caution">
    <text evidence="9">The sequence shown here is derived from an EMBL/GenBank/DDBJ whole genome shotgun (WGS) entry which is preliminary data.</text>
</comment>
<evidence type="ECO:0000256" key="7">
    <source>
        <dbReference type="PIRSR" id="PIRSR038994-3"/>
    </source>
</evidence>
<evidence type="ECO:0000256" key="6">
    <source>
        <dbReference type="PIRSR" id="PIRSR038994-2"/>
    </source>
</evidence>
<comment type="cofactor">
    <cofactor evidence="7">
        <name>a divalent metal cation</name>
        <dbReference type="ChEBI" id="CHEBI:60240"/>
    </cofactor>
    <text evidence="7">Binds 1 divalent metal cation per subunit.</text>
</comment>
<dbReference type="SUPFAM" id="SSF51338">
    <property type="entry name" value="Composite domain of metallo-dependent hydrolases"/>
    <property type="match status" value="1"/>
</dbReference>
<feature type="binding site" evidence="6">
    <location>
        <begin position="356"/>
        <end position="358"/>
    </location>
    <ligand>
        <name>substrate</name>
    </ligand>
</feature>
<dbReference type="OrthoDB" id="9776488at2"/>
<evidence type="ECO:0000256" key="2">
    <source>
        <dbReference type="ARBA" id="ARBA00022723"/>
    </source>
</evidence>
<feature type="binding site" evidence="7">
    <location>
        <position position="187"/>
    </location>
    <ligand>
        <name>Zn(2+)</name>
        <dbReference type="ChEBI" id="CHEBI:29105"/>
    </ligand>
</feature>
<evidence type="ECO:0000256" key="1">
    <source>
        <dbReference type="ARBA" id="ARBA00010716"/>
    </source>
</evidence>
<name>A0A328BL66_9BACT</name>
<sequence>MWKVRCSGDIARRDGRGAGANGRICSILGAVSAAARRALYEALAPIVGAGCCFSPVVMRYALTNASFYTGSTTLTDHAVLISQGRIEAVLPAAELPAEVPRQDARGLRVAPGLLDLQVYGGGGVLFSTHPTPATLARLEEVFRQQGTTHFVATMPTNAPDLMLQALRAAHAYRSATPGTGLLGVHLEGPFINPAKKGAHQAEFIREPDLAEIERWLAVGPGLLRLVTMAPEVASTAAVARLRAAGVVLSAGHSAATFGEAQRGFRQGFGAATHLFNAMSALTSREPGLVGAVYDDAAAAASIIADGLHCDFAALRISHKLLRERLFLITDAVEESPEGAYRFRRAGNRFVDEQGTLAGSALTMLQAVQNCVLHAGIELSEALRMATLYPARVLGLDHELGRIAPGYQASLSLFDADFRPHGVVLNGELRWTEPGA</sequence>
<dbReference type="AlphaFoldDB" id="A0A328BL66"/>
<dbReference type="GO" id="GO:0008448">
    <property type="term" value="F:N-acetylglucosamine-6-phosphate deacetylase activity"/>
    <property type="evidence" value="ECO:0007669"/>
    <property type="project" value="UniProtKB-EC"/>
</dbReference>
<keyword evidence="4" id="KW-0119">Carbohydrate metabolism</keyword>
<accession>A0A328BL66</accession>
<evidence type="ECO:0000256" key="5">
    <source>
        <dbReference type="PIRSR" id="PIRSR038994-1"/>
    </source>
</evidence>
<keyword evidence="2 7" id="KW-0479">Metal-binding</keyword>
<proteinExistence type="inferred from homology"/>
<feature type="binding site" evidence="6">
    <location>
        <position position="198"/>
    </location>
    <ligand>
        <name>substrate</name>
    </ligand>
</feature>
<dbReference type="PANTHER" id="PTHR11113">
    <property type="entry name" value="N-ACETYLGLUCOSAMINE-6-PHOSPHATE DEACETYLASE"/>
    <property type="match status" value="1"/>
</dbReference>
<keyword evidence="10" id="KW-1185">Reference proteome</keyword>
<dbReference type="InterPro" id="IPR006680">
    <property type="entry name" value="Amidohydro-rel"/>
</dbReference>
<feature type="binding site" evidence="6">
    <location>
        <position position="284"/>
    </location>
    <ligand>
        <name>substrate</name>
    </ligand>
</feature>